<dbReference type="PROSITE" id="PS50263">
    <property type="entry name" value="CN_HYDROLASE"/>
    <property type="match status" value="1"/>
</dbReference>
<dbReference type="AlphaFoldDB" id="A0A1L8E2S4"/>
<evidence type="ECO:0000256" key="1">
    <source>
        <dbReference type="ARBA" id="ARBA00010613"/>
    </source>
</evidence>
<dbReference type="FunFam" id="3.60.110.10:FF:000002">
    <property type="entry name" value="Nitrilase family member 2"/>
    <property type="match status" value="1"/>
</dbReference>
<dbReference type="EC" id="3.5.1.3" evidence="4"/>
<evidence type="ECO:0000256" key="2">
    <source>
        <dbReference type="ARBA" id="ARBA00022801"/>
    </source>
</evidence>
<evidence type="ECO:0000256" key="6">
    <source>
        <dbReference type="ARBA" id="ARBA00048745"/>
    </source>
</evidence>
<proteinExistence type="inferred from homology"/>
<dbReference type="GO" id="GO:0006541">
    <property type="term" value="P:glutamine metabolic process"/>
    <property type="evidence" value="ECO:0007669"/>
    <property type="project" value="TreeGrafter"/>
</dbReference>
<keyword evidence="2 8" id="KW-0378">Hydrolase</keyword>
<evidence type="ECO:0000256" key="5">
    <source>
        <dbReference type="ARBA" id="ARBA00041576"/>
    </source>
</evidence>
<dbReference type="PANTHER" id="PTHR23088:SF30">
    <property type="entry name" value="OMEGA-AMIDASE NIT2"/>
    <property type="match status" value="1"/>
</dbReference>
<dbReference type="EMBL" id="GFDF01001155">
    <property type="protein sequence ID" value="JAV12929.1"/>
    <property type="molecule type" value="Transcribed_RNA"/>
</dbReference>
<comment type="catalytic activity">
    <reaction evidence="6">
        <text>2-oxosuccinamate + H2O = oxaloacetate + NH4(+)</text>
        <dbReference type="Rhea" id="RHEA:59412"/>
        <dbReference type="ChEBI" id="CHEBI:15377"/>
        <dbReference type="ChEBI" id="CHEBI:16452"/>
        <dbReference type="ChEBI" id="CHEBI:28938"/>
        <dbReference type="ChEBI" id="CHEBI:57735"/>
        <dbReference type="EC" id="3.5.1.3"/>
    </reaction>
    <physiologicalReaction direction="left-to-right" evidence="6">
        <dbReference type="Rhea" id="RHEA:59413"/>
    </physiologicalReaction>
</comment>
<dbReference type="SUPFAM" id="SSF56317">
    <property type="entry name" value="Carbon-nitrogen hydrolase"/>
    <property type="match status" value="1"/>
</dbReference>
<name>A0A1L8E2S4_9DIPT</name>
<dbReference type="Pfam" id="PF00795">
    <property type="entry name" value="CN_hydrolase"/>
    <property type="match status" value="1"/>
</dbReference>
<dbReference type="GO" id="GO:0005739">
    <property type="term" value="C:mitochondrion"/>
    <property type="evidence" value="ECO:0007669"/>
    <property type="project" value="TreeGrafter"/>
</dbReference>
<evidence type="ECO:0000313" key="8">
    <source>
        <dbReference type="EMBL" id="JAV12929.1"/>
    </source>
</evidence>
<dbReference type="GO" id="GO:0050152">
    <property type="term" value="F:omega-amidase activity"/>
    <property type="evidence" value="ECO:0007669"/>
    <property type="project" value="UniProtKB-EC"/>
</dbReference>
<comment type="similarity">
    <text evidence="1">Belongs to the carbon-nitrogen hydrolase superfamily. NIT1/NIT2 family.</text>
</comment>
<dbReference type="InterPro" id="IPR003010">
    <property type="entry name" value="C-N_Hydrolase"/>
</dbReference>
<organism evidence="8">
    <name type="scientific">Nyssomyia neivai</name>
    <dbReference type="NCBI Taxonomy" id="330878"/>
    <lineage>
        <taxon>Eukaryota</taxon>
        <taxon>Metazoa</taxon>
        <taxon>Ecdysozoa</taxon>
        <taxon>Arthropoda</taxon>
        <taxon>Hexapoda</taxon>
        <taxon>Insecta</taxon>
        <taxon>Pterygota</taxon>
        <taxon>Neoptera</taxon>
        <taxon>Endopterygota</taxon>
        <taxon>Diptera</taxon>
        <taxon>Nematocera</taxon>
        <taxon>Psychodoidea</taxon>
        <taxon>Psychodidae</taxon>
        <taxon>Nyssomyia</taxon>
    </lineage>
</organism>
<dbReference type="InterPro" id="IPR045254">
    <property type="entry name" value="Nit1/2_C-N_Hydrolase"/>
</dbReference>
<dbReference type="GO" id="GO:0006107">
    <property type="term" value="P:oxaloacetate metabolic process"/>
    <property type="evidence" value="ECO:0007669"/>
    <property type="project" value="TreeGrafter"/>
</dbReference>
<dbReference type="PANTHER" id="PTHR23088">
    <property type="entry name" value="NITRILASE-RELATED"/>
    <property type="match status" value="1"/>
</dbReference>
<sequence>MQRNSSVLRYLRVALLQLKVGKNKEENVSRAVEKLRSVVANHGPKSPSWTSKNKNFLAILPECFNSPYGVKYFGEYAETVPDGYTCQELAKIVKELGIYLIAGSIPEKEAQESTILYNTCTIWSPEGNLIGKYRKMHLFDIDIPGQIRFQESETLTGGNALTAFEIDDAKIGLGICYDMRFEELARLYRLDGCNFLVYPGAFNMTTGPLHWTLLQRARANDTQSYVAAVSPARDEKSDYIAWGHSSIVDPWAKIVVDAEEGENTVVHDLDFSECEKVRAQIPISKQRREDIYRTLRVTF</sequence>
<comment type="catalytic activity">
    <reaction evidence="3">
        <text>2-oxoglutaramate + H2O = 2-oxoglutarate + NH4(+)</text>
        <dbReference type="Rhea" id="RHEA:32963"/>
        <dbReference type="ChEBI" id="CHEBI:15377"/>
        <dbReference type="ChEBI" id="CHEBI:16769"/>
        <dbReference type="ChEBI" id="CHEBI:16810"/>
        <dbReference type="ChEBI" id="CHEBI:28938"/>
        <dbReference type="EC" id="3.5.1.3"/>
    </reaction>
    <physiologicalReaction direction="left-to-right" evidence="3">
        <dbReference type="Rhea" id="RHEA:32964"/>
    </physiologicalReaction>
</comment>
<dbReference type="GO" id="GO:0006528">
    <property type="term" value="P:asparagine metabolic process"/>
    <property type="evidence" value="ECO:0007669"/>
    <property type="project" value="TreeGrafter"/>
</dbReference>
<feature type="domain" description="CN hydrolase" evidence="7">
    <location>
        <begin position="11"/>
        <end position="271"/>
    </location>
</feature>
<reference evidence="8" key="1">
    <citation type="submission" date="2016-12" db="EMBL/GenBank/DDBJ databases">
        <title>An insight into the sialome and mialome of the sand fly, Nyssomyia neivai.</title>
        <authorList>
            <person name="Sebastian V."/>
            <person name="Goulart T.M."/>
            <person name="Oliveira W."/>
            <person name="Calvo E."/>
            <person name="Oliveira L.F."/>
            <person name="Pinto M.C."/>
            <person name="Rosselino A.M."/>
            <person name="Ribeiro J.M."/>
        </authorList>
    </citation>
    <scope>NUCLEOTIDE SEQUENCE</scope>
</reference>
<evidence type="ECO:0000256" key="3">
    <source>
        <dbReference type="ARBA" id="ARBA00036637"/>
    </source>
</evidence>
<accession>A0A1L8E2S4</accession>
<evidence type="ECO:0000256" key="4">
    <source>
        <dbReference type="ARBA" id="ARBA00039118"/>
    </source>
</evidence>
<protein>
    <recommendedName>
        <fullName evidence="4">omega-amidase</fullName>
        <ecNumber evidence="4">3.5.1.3</ecNumber>
    </recommendedName>
    <alternativeName>
        <fullName evidence="5">Nitrilase homolog 2</fullName>
    </alternativeName>
</protein>
<dbReference type="CDD" id="cd07572">
    <property type="entry name" value="nit"/>
    <property type="match status" value="1"/>
</dbReference>
<dbReference type="Gene3D" id="3.60.110.10">
    <property type="entry name" value="Carbon-nitrogen hydrolase"/>
    <property type="match status" value="1"/>
</dbReference>
<dbReference type="InterPro" id="IPR036526">
    <property type="entry name" value="C-N_Hydrolase_sf"/>
</dbReference>
<evidence type="ECO:0000259" key="7">
    <source>
        <dbReference type="PROSITE" id="PS50263"/>
    </source>
</evidence>